<dbReference type="PANTHER" id="PTHR30105:SF2">
    <property type="entry name" value="DIVERGENT POLYSACCHARIDE DEACETYLASE SUPERFAMILY"/>
    <property type="match status" value="1"/>
</dbReference>
<evidence type="ECO:0000313" key="2">
    <source>
        <dbReference type="EMBL" id="AEE96937.1"/>
    </source>
</evidence>
<protein>
    <recommendedName>
        <fullName evidence="4">Divergent polysaccharide deacetylase</fullName>
    </recommendedName>
</protein>
<sequence>MWIVINKNKLIVFIISAITIICILSIGIFANAAHTPKTHYIAIIIDDFGNNGDGTKEMLELSIPLTAAVMPNLPYTEHDANMAHDAGLEVIMHTPMQPINGKPSWLGPKGITTDLPDDEIKARINEGLEQIKWAIGMNNHMGSKATQDKRVMKSVLEIAKQRNMFFVDSKVTANSVIDEVASSLNVPCVSRDIFLDNSKNQHDIQKQLEKLGNIAVEKGYAIGIGHVGPEGGVVTAKAIRTEIPLLEKRGIQFTYISKVVDIAMSKK</sequence>
<keyword evidence="3" id="KW-1185">Reference proteome</keyword>
<dbReference type="Gene3D" id="3.20.20.370">
    <property type="entry name" value="Glycoside hydrolase/deacetylase"/>
    <property type="match status" value="1"/>
</dbReference>
<dbReference type="HOGENOM" id="CLU_041643_2_1_9"/>
<dbReference type="EMBL" id="CP002360">
    <property type="protein sequence ID" value="AEE96937.1"/>
    <property type="molecule type" value="Genomic_DNA"/>
</dbReference>
<feature type="transmembrane region" description="Helical" evidence="1">
    <location>
        <begin position="12"/>
        <end position="30"/>
    </location>
</feature>
<accession>F4A0A3</accession>
<proteinExistence type="predicted"/>
<keyword evidence="1" id="KW-1133">Transmembrane helix</keyword>
<keyword evidence="1" id="KW-0812">Transmembrane</keyword>
<dbReference type="InterPro" id="IPR011330">
    <property type="entry name" value="Glyco_hydro/deAcase_b/a-brl"/>
</dbReference>
<dbReference type="RefSeq" id="WP_013781365.1">
    <property type="nucleotide sequence ID" value="NC_015520.1"/>
</dbReference>
<dbReference type="PANTHER" id="PTHR30105">
    <property type="entry name" value="UNCHARACTERIZED YIBQ-RELATED"/>
    <property type="match status" value="1"/>
</dbReference>
<dbReference type="Pfam" id="PF04748">
    <property type="entry name" value="Polysacc_deac_2"/>
    <property type="match status" value="1"/>
</dbReference>
<dbReference type="AlphaFoldDB" id="F4A0A3"/>
<dbReference type="SUPFAM" id="SSF88713">
    <property type="entry name" value="Glycoside hydrolase/deacetylase"/>
    <property type="match status" value="1"/>
</dbReference>
<evidence type="ECO:0000313" key="3">
    <source>
        <dbReference type="Proteomes" id="UP000008457"/>
    </source>
</evidence>
<dbReference type="Proteomes" id="UP000008457">
    <property type="component" value="Chromosome"/>
</dbReference>
<gene>
    <name evidence="2" type="ordered locus">Mahau_1756</name>
</gene>
<organism evidence="2 3">
    <name type="scientific">Mahella australiensis (strain DSM 15567 / CIP 107919 / 50-1 BON)</name>
    <dbReference type="NCBI Taxonomy" id="697281"/>
    <lineage>
        <taxon>Bacteria</taxon>
        <taxon>Bacillati</taxon>
        <taxon>Bacillota</taxon>
        <taxon>Clostridia</taxon>
        <taxon>Thermoanaerobacterales</taxon>
        <taxon>Thermoanaerobacterales Family IV. Incertae Sedis</taxon>
        <taxon>Mahella</taxon>
    </lineage>
</organism>
<evidence type="ECO:0000256" key="1">
    <source>
        <dbReference type="SAM" id="Phobius"/>
    </source>
</evidence>
<dbReference type="eggNOG" id="COG2861">
    <property type="taxonomic scope" value="Bacteria"/>
</dbReference>
<reference evidence="2 3" key="2">
    <citation type="journal article" date="2011" name="Stand. Genomic Sci.">
        <title>Complete genome sequence of Mahella australiensis type strain (50-1 BON).</title>
        <authorList>
            <person name="Sikorski J."/>
            <person name="Teshima H."/>
            <person name="Nolan M."/>
            <person name="Lucas S."/>
            <person name="Hammon N."/>
            <person name="Deshpande S."/>
            <person name="Cheng J.F."/>
            <person name="Pitluck S."/>
            <person name="Liolios K."/>
            <person name="Pagani I."/>
            <person name="Ivanova N."/>
            <person name="Huntemann M."/>
            <person name="Mavromatis K."/>
            <person name="Ovchinikova G."/>
            <person name="Pati A."/>
            <person name="Tapia R."/>
            <person name="Han C."/>
            <person name="Goodwin L."/>
            <person name="Chen A."/>
            <person name="Palaniappan K."/>
            <person name="Land M."/>
            <person name="Hauser L."/>
            <person name="Ngatchou-Djao O.D."/>
            <person name="Rohde M."/>
            <person name="Pukall R."/>
            <person name="Spring S."/>
            <person name="Abt B."/>
            <person name="Goker M."/>
            <person name="Detter J.C."/>
            <person name="Woyke T."/>
            <person name="Bristow J."/>
            <person name="Markowitz V."/>
            <person name="Hugenholtz P."/>
            <person name="Eisen J.A."/>
            <person name="Kyrpides N.C."/>
            <person name="Klenk H.P."/>
            <person name="Lapidus A."/>
        </authorList>
    </citation>
    <scope>NUCLEOTIDE SEQUENCE [LARGE SCALE GENOMIC DNA]</scope>
    <source>
        <strain evidence="3">DSM 15567 / CIP 107919 / 50-1 BON</strain>
    </source>
</reference>
<reference evidence="3" key="1">
    <citation type="submission" date="2010-11" db="EMBL/GenBank/DDBJ databases">
        <title>The complete genome of Mahella australiensis DSM 15567.</title>
        <authorList>
            <consortium name="US DOE Joint Genome Institute (JGI-PGF)"/>
            <person name="Lucas S."/>
            <person name="Copeland A."/>
            <person name="Lapidus A."/>
            <person name="Bruce D."/>
            <person name="Goodwin L."/>
            <person name="Pitluck S."/>
            <person name="Kyrpides N."/>
            <person name="Mavromatis K."/>
            <person name="Pagani I."/>
            <person name="Ivanova N."/>
            <person name="Teshima H."/>
            <person name="Brettin T."/>
            <person name="Detter J.C."/>
            <person name="Han C."/>
            <person name="Tapia R."/>
            <person name="Land M."/>
            <person name="Hauser L."/>
            <person name="Markowitz V."/>
            <person name="Cheng J.-F."/>
            <person name="Hugenholtz P."/>
            <person name="Woyke T."/>
            <person name="Wu D."/>
            <person name="Spring S."/>
            <person name="Pukall R."/>
            <person name="Steenblock K."/>
            <person name="Schneider S."/>
            <person name="Klenk H.-P."/>
            <person name="Eisen J.A."/>
        </authorList>
    </citation>
    <scope>NUCLEOTIDE SEQUENCE [LARGE SCALE GENOMIC DNA]</scope>
    <source>
        <strain evidence="3">DSM 15567 / CIP 107919 / 50-1 BON</strain>
    </source>
</reference>
<evidence type="ECO:0008006" key="4">
    <source>
        <dbReference type="Google" id="ProtNLM"/>
    </source>
</evidence>
<name>F4A0A3_MAHA5</name>
<keyword evidence="1" id="KW-0472">Membrane</keyword>
<dbReference type="InterPro" id="IPR006837">
    <property type="entry name" value="Divergent_DAC"/>
</dbReference>
<dbReference type="CDD" id="cd10936">
    <property type="entry name" value="CE4_DAC2"/>
    <property type="match status" value="1"/>
</dbReference>
<dbReference type="STRING" id="697281.Mahau_1756"/>
<dbReference type="GO" id="GO:0005975">
    <property type="term" value="P:carbohydrate metabolic process"/>
    <property type="evidence" value="ECO:0007669"/>
    <property type="project" value="InterPro"/>
</dbReference>
<dbReference type="KEGG" id="mas:Mahau_1756"/>